<protein>
    <submittedName>
        <fullName evidence="2">Uncharacterized protein</fullName>
    </submittedName>
</protein>
<dbReference type="OrthoDB" id="7861438at2"/>
<evidence type="ECO:0000313" key="2">
    <source>
        <dbReference type="EMBL" id="QCI65808.1"/>
    </source>
</evidence>
<reference evidence="2 3" key="1">
    <citation type="submission" date="2019-04" db="EMBL/GenBank/DDBJ databases">
        <title>Phreatobacter aquaticus sp. nov.</title>
        <authorList>
            <person name="Choi A."/>
        </authorList>
    </citation>
    <scope>NUCLEOTIDE SEQUENCE [LARGE SCALE GENOMIC DNA]</scope>
    <source>
        <strain evidence="2 3">KCTC 52518</strain>
    </source>
</reference>
<keyword evidence="1" id="KW-1133">Transmembrane helix</keyword>
<gene>
    <name evidence="2" type="ORF">E8M01_17270</name>
</gene>
<sequence>MERIRELAFAWAARESGLAVLGVIGVMFTLAGDPVLALKAGAIGFTLVAALLMFRADRAPLREPEGTEVWSGLKREERPPRAVARRLIGRANREAASTFGWYSAGTAVALWITEIGVTLSGF</sequence>
<dbReference type="EMBL" id="CP039690">
    <property type="protein sequence ID" value="QCI65808.1"/>
    <property type="molecule type" value="Genomic_DNA"/>
</dbReference>
<dbReference type="Proteomes" id="UP000298781">
    <property type="component" value="Chromosome"/>
</dbReference>
<proteinExistence type="predicted"/>
<keyword evidence="3" id="KW-1185">Reference proteome</keyword>
<accession>A0A4D7B5Z3</accession>
<evidence type="ECO:0000313" key="3">
    <source>
        <dbReference type="Proteomes" id="UP000298781"/>
    </source>
</evidence>
<dbReference type="KEGG" id="pstg:E8M01_17270"/>
<organism evidence="2 3">
    <name type="scientific">Phreatobacter stygius</name>
    <dbReference type="NCBI Taxonomy" id="1940610"/>
    <lineage>
        <taxon>Bacteria</taxon>
        <taxon>Pseudomonadati</taxon>
        <taxon>Pseudomonadota</taxon>
        <taxon>Alphaproteobacteria</taxon>
        <taxon>Hyphomicrobiales</taxon>
        <taxon>Phreatobacteraceae</taxon>
        <taxon>Phreatobacter</taxon>
    </lineage>
</organism>
<name>A0A4D7B5Z3_9HYPH</name>
<evidence type="ECO:0000256" key="1">
    <source>
        <dbReference type="SAM" id="Phobius"/>
    </source>
</evidence>
<keyword evidence="1" id="KW-0472">Membrane</keyword>
<feature type="transmembrane region" description="Helical" evidence="1">
    <location>
        <begin position="36"/>
        <end position="54"/>
    </location>
</feature>
<dbReference type="AlphaFoldDB" id="A0A4D7B5Z3"/>
<dbReference type="RefSeq" id="WP_136961254.1">
    <property type="nucleotide sequence ID" value="NZ_CP039690.1"/>
</dbReference>
<feature type="transmembrane region" description="Helical" evidence="1">
    <location>
        <begin position="7"/>
        <end position="30"/>
    </location>
</feature>
<keyword evidence="1" id="KW-0812">Transmembrane</keyword>